<organism evidence="5 6">
    <name type="scientific">Nonomuraea jiangxiensis</name>
    <dbReference type="NCBI Taxonomy" id="633440"/>
    <lineage>
        <taxon>Bacteria</taxon>
        <taxon>Bacillati</taxon>
        <taxon>Actinomycetota</taxon>
        <taxon>Actinomycetes</taxon>
        <taxon>Streptosporangiales</taxon>
        <taxon>Streptosporangiaceae</taxon>
        <taxon>Nonomuraea</taxon>
    </lineage>
</organism>
<keyword evidence="6" id="KW-1185">Reference proteome</keyword>
<dbReference type="STRING" id="633440.SAMN05421869_13599"/>
<evidence type="ECO:0000256" key="1">
    <source>
        <dbReference type="ARBA" id="ARBA00022729"/>
    </source>
</evidence>
<dbReference type="Gene3D" id="2.130.10.130">
    <property type="entry name" value="Integrin alpha, N-terminal"/>
    <property type="match status" value="3"/>
</dbReference>
<dbReference type="AlphaFoldDB" id="A0A1G9Q9R2"/>
<keyword evidence="3" id="KW-0325">Glycoprotein</keyword>
<name>A0A1G9Q9R2_9ACTN</name>
<dbReference type="Pfam" id="PF13517">
    <property type="entry name" value="FG-GAP_3"/>
    <property type="match status" value="3"/>
</dbReference>
<evidence type="ECO:0000313" key="5">
    <source>
        <dbReference type="EMBL" id="SDM07683.1"/>
    </source>
</evidence>
<dbReference type="Proteomes" id="UP000199202">
    <property type="component" value="Unassembled WGS sequence"/>
</dbReference>
<evidence type="ECO:0000313" key="6">
    <source>
        <dbReference type="Proteomes" id="UP000199202"/>
    </source>
</evidence>
<dbReference type="SMART" id="SM00191">
    <property type="entry name" value="Int_alpha"/>
    <property type="match status" value="5"/>
</dbReference>
<evidence type="ECO:0000256" key="2">
    <source>
        <dbReference type="ARBA" id="ARBA00022737"/>
    </source>
</evidence>
<dbReference type="InterPro" id="IPR013517">
    <property type="entry name" value="FG-GAP"/>
</dbReference>
<keyword evidence="1" id="KW-0732">Signal</keyword>
<dbReference type="EMBL" id="FNDJ01000035">
    <property type="protein sequence ID" value="SDM07683.1"/>
    <property type="molecule type" value="Genomic_DNA"/>
</dbReference>
<feature type="region of interest" description="Disordered" evidence="4">
    <location>
        <begin position="377"/>
        <end position="403"/>
    </location>
</feature>
<proteinExistence type="predicted"/>
<dbReference type="SUPFAM" id="SSF69318">
    <property type="entry name" value="Integrin alpha N-terminal domain"/>
    <property type="match status" value="1"/>
</dbReference>
<gene>
    <name evidence="5" type="ORF">SAMN05421869_13599</name>
</gene>
<protein>
    <submittedName>
        <fullName evidence="5">Repeat domain-containing protein</fullName>
    </submittedName>
</protein>
<dbReference type="PANTHER" id="PTHR46580:SF2">
    <property type="entry name" value="MAM DOMAIN-CONTAINING PROTEIN"/>
    <property type="match status" value="1"/>
</dbReference>
<feature type="compositionally biased region" description="Polar residues" evidence="4">
    <location>
        <begin position="387"/>
        <end position="403"/>
    </location>
</feature>
<dbReference type="InterPro" id="IPR028994">
    <property type="entry name" value="Integrin_alpha_N"/>
</dbReference>
<evidence type="ECO:0000256" key="3">
    <source>
        <dbReference type="ARBA" id="ARBA00023180"/>
    </source>
</evidence>
<reference evidence="5 6" key="1">
    <citation type="submission" date="2016-10" db="EMBL/GenBank/DDBJ databases">
        <authorList>
            <person name="de Groot N.N."/>
        </authorList>
    </citation>
    <scope>NUCLEOTIDE SEQUENCE [LARGE SCALE GENOMIC DNA]</scope>
    <source>
        <strain evidence="5 6">CGMCC 4.6533</strain>
    </source>
</reference>
<sequence>MAAVIGLPGPVSPAQAAAARPALAGDVNGDGRADVIAGMHLLAVKGRSEAGGVVVYFGGPAKVSATGRIVTLTTPVARENLGRTLATGDFDRDGYADVLTSARGRLVAFHGSKAGLRGDAATVIPWPVTAPAMAAADFDGDGYGDVAVTGNKQVVVLRGGEHGLRPSGRLADGAPRFGAELAAGDVNGDRLPDLVTTEHRVAYPDPVGPQRITVVPGSRSGLSLSRAWSITPAERAARDLAVGDVNGDRLADLVRITSAGGETFGVVVQLSRGTGFAPAQTLTYGEDHPAGVGLGDITGDGRADLAVHLSNGNHDHAVLHPGTVTGVTNQPARRYSHDTYETGYGTSLRLADVRGDRRADLIAGLPGVYGTGELEVLPEGRGETRQRLSTKATPNGLGRSQPS</sequence>
<dbReference type="PANTHER" id="PTHR46580">
    <property type="entry name" value="SENSOR KINASE-RELATED"/>
    <property type="match status" value="1"/>
</dbReference>
<evidence type="ECO:0000256" key="4">
    <source>
        <dbReference type="SAM" id="MobiDB-lite"/>
    </source>
</evidence>
<dbReference type="InterPro" id="IPR013519">
    <property type="entry name" value="Int_alpha_beta-p"/>
</dbReference>
<accession>A0A1G9Q9R2</accession>
<keyword evidence="2" id="KW-0677">Repeat</keyword>